<reference evidence="1 2" key="1">
    <citation type="submission" date="2018-10" db="EMBL/GenBank/DDBJ databases">
        <title>Genomic Encyclopedia of Type Strains, Phase IV (KMG-IV): sequencing the most valuable type-strain genomes for metagenomic binning, comparative biology and taxonomic classification.</title>
        <authorList>
            <person name="Goeker M."/>
        </authorList>
    </citation>
    <scope>NUCLEOTIDE SEQUENCE [LARGE SCALE GENOMIC DNA]</scope>
    <source>
        <strain evidence="1 2">DSM 3303</strain>
    </source>
</reference>
<proteinExistence type="predicted"/>
<evidence type="ECO:0008006" key="3">
    <source>
        <dbReference type="Google" id="ProtNLM"/>
    </source>
</evidence>
<accession>A0A495BJL5</accession>
<sequence>MPVAIKAEIDIRPVLQLVNGLSQVAVSNAWRRALRKTGDWIKTHVARSLSSEIKVPQKVLKQRLYFFLRSAKEGKVWLGINAIEAARLGKARQTRRGVTVGRHRFDGAWLYRSKRGSPNDGGVFRRVGRARTPYEQVRFEWDEVGERAFRAVAAQAQERLFEILAQELRWEVSKLTK</sequence>
<comment type="caution">
    <text evidence="1">The sequence shown here is derived from an EMBL/GenBank/DDBJ whole genome shotgun (WGS) entry which is preliminary data.</text>
</comment>
<dbReference type="Proteomes" id="UP000279384">
    <property type="component" value="Unassembled WGS sequence"/>
</dbReference>
<name>A0A495BJL5_VOGIN</name>
<organism evidence="1 2">
    <name type="scientific">Vogesella indigofera</name>
    <name type="common">Pseudomonas indigofera</name>
    <dbReference type="NCBI Taxonomy" id="45465"/>
    <lineage>
        <taxon>Bacteria</taxon>
        <taxon>Pseudomonadati</taxon>
        <taxon>Pseudomonadota</taxon>
        <taxon>Betaproteobacteria</taxon>
        <taxon>Neisseriales</taxon>
        <taxon>Chromobacteriaceae</taxon>
        <taxon>Vogesella</taxon>
    </lineage>
</organism>
<dbReference type="EMBL" id="RBID01000011">
    <property type="protein sequence ID" value="RKQ61376.1"/>
    <property type="molecule type" value="Genomic_DNA"/>
</dbReference>
<dbReference type="AlphaFoldDB" id="A0A495BJL5"/>
<gene>
    <name evidence="1" type="ORF">C8E02_1148</name>
</gene>
<evidence type="ECO:0000313" key="1">
    <source>
        <dbReference type="EMBL" id="RKQ61376.1"/>
    </source>
</evidence>
<dbReference type="RefSeq" id="WP_120809973.1">
    <property type="nucleotide sequence ID" value="NZ_RBID01000011.1"/>
</dbReference>
<protein>
    <recommendedName>
        <fullName evidence="3">Minor tail protein Z (GPZ)</fullName>
    </recommendedName>
</protein>
<evidence type="ECO:0000313" key="2">
    <source>
        <dbReference type="Proteomes" id="UP000279384"/>
    </source>
</evidence>